<evidence type="ECO:0000313" key="3">
    <source>
        <dbReference type="Proteomes" id="UP000434044"/>
    </source>
</evidence>
<gene>
    <name evidence="2" type="ORF">GJ668_08605</name>
</gene>
<name>A0A6N8EF43_9GAMM</name>
<keyword evidence="3" id="KW-1185">Reference proteome</keyword>
<dbReference type="AlphaFoldDB" id="A0A6N8EF43"/>
<keyword evidence="1" id="KW-0812">Transmembrane</keyword>
<keyword evidence="1" id="KW-0472">Membrane</keyword>
<dbReference type="RefSeq" id="WP_155449739.1">
    <property type="nucleotide sequence ID" value="NZ_WNKT01000014.1"/>
</dbReference>
<dbReference type="Proteomes" id="UP000434044">
    <property type="component" value="Unassembled WGS sequence"/>
</dbReference>
<organism evidence="2 3">
    <name type="scientific">Allochromatium palmeri</name>
    <dbReference type="NCBI Taxonomy" id="231048"/>
    <lineage>
        <taxon>Bacteria</taxon>
        <taxon>Pseudomonadati</taxon>
        <taxon>Pseudomonadota</taxon>
        <taxon>Gammaproteobacteria</taxon>
        <taxon>Chromatiales</taxon>
        <taxon>Chromatiaceae</taxon>
        <taxon>Allochromatium</taxon>
    </lineage>
</organism>
<comment type="caution">
    <text evidence="2">The sequence shown here is derived from an EMBL/GenBank/DDBJ whole genome shotgun (WGS) entry which is preliminary data.</text>
</comment>
<protein>
    <recommendedName>
        <fullName evidence="4">DUF4760 domain-containing protein</fullName>
    </recommendedName>
</protein>
<dbReference type="EMBL" id="WNKT01000014">
    <property type="protein sequence ID" value="MTW21157.1"/>
    <property type="molecule type" value="Genomic_DNA"/>
</dbReference>
<evidence type="ECO:0000313" key="2">
    <source>
        <dbReference type="EMBL" id="MTW21157.1"/>
    </source>
</evidence>
<feature type="transmembrane region" description="Helical" evidence="1">
    <location>
        <begin position="6"/>
        <end position="28"/>
    </location>
</feature>
<evidence type="ECO:0000256" key="1">
    <source>
        <dbReference type="SAM" id="Phobius"/>
    </source>
</evidence>
<sequence length="190" mass="21625">MNTVAFWLNAAIFAVGLIVLYQLFLGIIRKQACFAMYAVRDDLIYLVASGALKEDGPVFRHYYTRVNQLLRAAPNVGLDRLLEAIFTRWEEHDFNEMLRQADAKASILFRDQAFDDQDVRRVVAAYYRALQGLILAHSSVLRLVYLTGFQLAKRLPQAVMRLAPSPYRRALKAVEYADREAGLAEAARLV</sequence>
<accession>A0A6N8EF43</accession>
<reference evidence="2 3" key="1">
    <citation type="submission" date="2019-11" db="EMBL/GenBank/DDBJ databases">
        <title>Whole-genome sequence of the anaerobic purple sulfur bacterium Allochromatium palmeri DSM 15591.</title>
        <authorList>
            <person name="Kyndt J.A."/>
            <person name="Meyer T.E."/>
        </authorList>
    </citation>
    <scope>NUCLEOTIDE SEQUENCE [LARGE SCALE GENOMIC DNA]</scope>
    <source>
        <strain evidence="2 3">DSM 15591</strain>
    </source>
</reference>
<keyword evidence="1" id="KW-1133">Transmembrane helix</keyword>
<evidence type="ECO:0008006" key="4">
    <source>
        <dbReference type="Google" id="ProtNLM"/>
    </source>
</evidence>
<proteinExistence type="predicted"/>